<dbReference type="PANTHER" id="PTHR45789:SF2">
    <property type="entry name" value="FI18025P1"/>
    <property type="match status" value="1"/>
</dbReference>
<dbReference type="Proteomes" id="UP000823405">
    <property type="component" value="Unassembled WGS sequence"/>
</dbReference>
<dbReference type="GO" id="GO:0000978">
    <property type="term" value="F:RNA polymerase II cis-regulatory region sequence-specific DNA binding"/>
    <property type="evidence" value="ECO:0007669"/>
    <property type="project" value="TreeGrafter"/>
</dbReference>
<dbReference type="EMBL" id="JAAAIN010000818">
    <property type="protein sequence ID" value="KAG0310590.1"/>
    <property type="molecule type" value="Genomic_DNA"/>
</dbReference>
<dbReference type="CDD" id="cd01389">
    <property type="entry name" value="HMG-box_ROX1-like"/>
    <property type="match status" value="1"/>
</dbReference>
<dbReference type="SUPFAM" id="SSF47095">
    <property type="entry name" value="HMG-box"/>
    <property type="match status" value="1"/>
</dbReference>
<keyword evidence="1 3" id="KW-0238">DNA-binding</keyword>
<evidence type="ECO:0000259" key="5">
    <source>
        <dbReference type="PROSITE" id="PS50118"/>
    </source>
</evidence>
<feature type="region of interest" description="Disordered" evidence="4">
    <location>
        <begin position="161"/>
        <end position="283"/>
    </location>
</feature>
<keyword evidence="7" id="KW-1185">Reference proteome</keyword>
<organism evidence="6 7">
    <name type="scientific">Linnemannia gamsii</name>
    <dbReference type="NCBI Taxonomy" id="64522"/>
    <lineage>
        <taxon>Eukaryota</taxon>
        <taxon>Fungi</taxon>
        <taxon>Fungi incertae sedis</taxon>
        <taxon>Mucoromycota</taxon>
        <taxon>Mortierellomycotina</taxon>
        <taxon>Mortierellomycetes</taxon>
        <taxon>Mortierellales</taxon>
        <taxon>Mortierellaceae</taxon>
        <taxon>Linnemannia</taxon>
    </lineage>
</organism>
<dbReference type="PANTHER" id="PTHR45789">
    <property type="entry name" value="FI18025P1"/>
    <property type="match status" value="1"/>
</dbReference>
<proteinExistence type="predicted"/>
<dbReference type="PROSITE" id="PS50118">
    <property type="entry name" value="HMG_BOX_2"/>
    <property type="match status" value="1"/>
</dbReference>
<feature type="region of interest" description="Disordered" evidence="4">
    <location>
        <begin position="1"/>
        <end position="76"/>
    </location>
</feature>
<feature type="compositionally biased region" description="Low complexity" evidence="4">
    <location>
        <begin position="1"/>
        <end position="39"/>
    </location>
</feature>
<dbReference type="InterPro" id="IPR036910">
    <property type="entry name" value="HMG_box_dom_sf"/>
</dbReference>
<accession>A0A9P6R188</accession>
<reference evidence="6" key="1">
    <citation type="journal article" date="2020" name="Fungal Divers.">
        <title>Resolving the Mortierellaceae phylogeny through synthesis of multi-gene phylogenetics and phylogenomics.</title>
        <authorList>
            <person name="Vandepol N."/>
            <person name="Liber J."/>
            <person name="Desiro A."/>
            <person name="Na H."/>
            <person name="Kennedy M."/>
            <person name="Barry K."/>
            <person name="Grigoriev I.V."/>
            <person name="Miller A.N."/>
            <person name="O'Donnell K."/>
            <person name="Stajich J.E."/>
            <person name="Bonito G."/>
        </authorList>
    </citation>
    <scope>NUCLEOTIDE SEQUENCE</scope>
    <source>
        <strain evidence="6">NVP60</strain>
    </source>
</reference>
<dbReference type="Pfam" id="PF00505">
    <property type="entry name" value="HMG_box"/>
    <property type="match status" value="1"/>
</dbReference>
<evidence type="ECO:0000313" key="6">
    <source>
        <dbReference type="EMBL" id="KAG0310590.1"/>
    </source>
</evidence>
<keyword evidence="2 3" id="KW-0539">Nucleus</keyword>
<gene>
    <name evidence="6" type="ORF">BGZ97_012459</name>
</gene>
<evidence type="ECO:0000256" key="2">
    <source>
        <dbReference type="ARBA" id="ARBA00023242"/>
    </source>
</evidence>
<evidence type="ECO:0000313" key="7">
    <source>
        <dbReference type="Proteomes" id="UP000823405"/>
    </source>
</evidence>
<name>A0A9P6R188_9FUNG</name>
<feature type="compositionally biased region" description="Polar residues" evidence="4">
    <location>
        <begin position="259"/>
        <end position="283"/>
    </location>
</feature>
<sequence length="798" mass="86077">MITPPTSPETCSSKPKSSSCPTEPSTSSSSSSASPLSSSKRLAASGSAPTRPLQFINKSGPPAPQPKPQQPTGVYVQTDSAKQQKARKQIREEGKVKRSSNCFIMYRTDVHPIIVARFGHQNNKEISRLAGQWWKSEHISVKNFYRDQAAKEKARHATLYPSYKYKPAKPAPKDDRNANALKSKARRPWNKPTQLSPPPAKHPSPSVSSPPTKRPSSFVSSPPAKRSSPSISSSPLLSLHEPESTKDNVIKSAGDASAEYSSSPQVIKRNSPTTRATHYTSTSKITTKRGFVVTETALFDFKGNDDLSEKKKSRSRTGPRSNRLNQRLPGLVEPLSLEISMAHASSTASSSPPNPFTFVLQGTGVPNSSFPAGPKEVSGLAQALAHELSVSQATASSAPAFPRTPASKMPSGWSQLQVTGITPQQQWHVPQLSPLQHDRALHATFLGNSDVLASDDKAWAQHHSPQPTSPFSTRLATNLVQSPQPSAPIKITVPSVNTTSLFSSSFDSPMYTPTAPSSASLGTDGFPWQLDANHGSTSEFGLFYTSGPLCTTPPTPSSTPVTTMTFQQGILSSSPVQGHPALAPLTHEIVPSFEDDFASLGFEQELSSSLDPDDIFDDTTWNQPLQMPSSNVTDLDQQLLLSASGCNSDLPLSGSLYPDIAISTWTTLGESRVPSEFISNFSSPSLSISSLNDIDICDDNDNSCNDRTDIHDASARVDSTSAYIADNSEGVMVASQAVPVGGQPLSWGDEEQLKMSISYFEDIVQKQKMLLSLQRQWRQQAQLVQSPASSTLTLHMEL</sequence>
<dbReference type="InterPro" id="IPR009071">
    <property type="entry name" value="HMG_box_dom"/>
</dbReference>
<dbReference type="Gene3D" id="1.10.30.10">
    <property type="entry name" value="High mobility group box domain"/>
    <property type="match status" value="1"/>
</dbReference>
<feature type="domain" description="HMG box" evidence="5">
    <location>
        <begin position="96"/>
        <end position="164"/>
    </location>
</feature>
<comment type="caution">
    <text evidence="6">The sequence shown here is derived from an EMBL/GenBank/DDBJ whole genome shotgun (WGS) entry which is preliminary data.</text>
</comment>
<evidence type="ECO:0000256" key="3">
    <source>
        <dbReference type="PROSITE-ProRule" id="PRU00267"/>
    </source>
</evidence>
<feature type="compositionally biased region" description="Low complexity" evidence="4">
    <location>
        <begin position="220"/>
        <end position="239"/>
    </location>
</feature>
<feature type="DNA-binding region" description="HMG box" evidence="3">
    <location>
        <begin position="96"/>
        <end position="164"/>
    </location>
</feature>
<feature type="compositionally biased region" description="Polar residues" evidence="4">
    <location>
        <begin position="205"/>
        <end position="219"/>
    </location>
</feature>
<feature type="compositionally biased region" description="Basic and acidic residues" evidence="4">
    <location>
        <begin position="240"/>
        <end position="249"/>
    </location>
</feature>
<dbReference type="InterPro" id="IPR051356">
    <property type="entry name" value="SOX/SOX-like_TF"/>
</dbReference>
<dbReference type="OrthoDB" id="6247875at2759"/>
<protein>
    <recommendedName>
        <fullName evidence="5">HMG box domain-containing protein</fullName>
    </recommendedName>
</protein>
<dbReference type="GO" id="GO:0000981">
    <property type="term" value="F:DNA-binding transcription factor activity, RNA polymerase II-specific"/>
    <property type="evidence" value="ECO:0007669"/>
    <property type="project" value="TreeGrafter"/>
</dbReference>
<feature type="region of interest" description="Disordered" evidence="4">
    <location>
        <begin position="305"/>
        <end position="329"/>
    </location>
</feature>
<evidence type="ECO:0000256" key="4">
    <source>
        <dbReference type="SAM" id="MobiDB-lite"/>
    </source>
</evidence>
<dbReference type="GO" id="GO:0005634">
    <property type="term" value="C:nucleus"/>
    <property type="evidence" value="ECO:0007669"/>
    <property type="project" value="UniProtKB-UniRule"/>
</dbReference>
<dbReference type="AlphaFoldDB" id="A0A9P6R188"/>
<evidence type="ECO:0000256" key="1">
    <source>
        <dbReference type="ARBA" id="ARBA00023125"/>
    </source>
</evidence>
<dbReference type="SMART" id="SM00398">
    <property type="entry name" value="HMG"/>
    <property type="match status" value="1"/>
</dbReference>